<evidence type="ECO:0000256" key="2">
    <source>
        <dbReference type="SAM" id="Phobius"/>
    </source>
</evidence>
<name>A0A210Q6G9_MIZYE</name>
<feature type="region of interest" description="Disordered" evidence="1">
    <location>
        <begin position="362"/>
        <end position="387"/>
    </location>
</feature>
<accession>A0A210Q6G9</accession>
<dbReference type="AlphaFoldDB" id="A0A210Q6G9"/>
<evidence type="ECO:0000313" key="4">
    <source>
        <dbReference type="Proteomes" id="UP000242188"/>
    </source>
</evidence>
<sequence>MLEITEKYTRAAMTAQGRTVWTLLSVLVSLVCVYSVSRDCQEMAACTDELRATNETISFRVGTRQMISTCINLTQTLPACHEKAKKDCQLTFKDTIPYLVLYSNIKESCGTACPIFGPMINCEKDVAYVDLSTDKNAYCRSYIESMECLDSSLINITCSFGDETRAFILDTVYDQDARKFGDGVCMTAKGCSDIDESVTAVTSCLRTWNETRDYSERGTDTLKECISKKATCSDALKMVPFYEESLTGIDVTVPLTTDTAETTTIVTTQNIKMTSSVRSPAPSISITVKTSYTTQPDVLDPADTTEIVTKSLVPSDTTKIVTQHLDPTDTTEIVTQPLEPTVEIVTQPLEPTVEIVTQLLDPTDRTEDTSVLPTSTQTNSTSRDRGRSSLTDIVTAIDVTIVTVKKRIGIKMDPLANTDFVISDDSTNSSRMSTIGVTKISSTNGGNEDDAVMVTSSNRVAEQQEVTTVLSPRRPFSTEESGTTGDEFTTASFIPTDTDLLHEIATQTREQFPSRSDKTDPEPVSINPESVDRQKHTTNIPLRVTARVSMAVDGKDTTSVKGDCIVT</sequence>
<dbReference type="OrthoDB" id="10564549at2759"/>
<dbReference type="Proteomes" id="UP000242188">
    <property type="component" value="Unassembled WGS sequence"/>
</dbReference>
<organism evidence="3 4">
    <name type="scientific">Mizuhopecten yessoensis</name>
    <name type="common">Japanese scallop</name>
    <name type="synonym">Patinopecten yessoensis</name>
    <dbReference type="NCBI Taxonomy" id="6573"/>
    <lineage>
        <taxon>Eukaryota</taxon>
        <taxon>Metazoa</taxon>
        <taxon>Spiralia</taxon>
        <taxon>Lophotrochozoa</taxon>
        <taxon>Mollusca</taxon>
        <taxon>Bivalvia</taxon>
        <taxon>Autobranchia</taxon>
        <taxon>Pteriomorphia</taxon>
        <taxon>Pectinida</taxon>
        <taxon>Pectinoidea</taxon>
        <taxon>Pectinidae</taxon>
        <taxon>Mizuhopecten</taxon>
    </lineage>
</organism>
<protein>
    <submittedName>
        <fullName evidence="3">Uncharacterized protein</fullName>
    </submittedName>
</protein>
<feature type="transmembrane region" description="Helical" evidence="2">
    <location>
        <begin position="20"/>
        <end position="37"/>
    </location>
</feature>
<keyword evidence="2" id="KW-1133">Transmembrane helix</keyword>
<keyword evidence="4" id="KW-1185">Reference proteome</keyword>
<feature type="compositionally biased region" description="Polar residues" evidence="1">
    <location>
        <begin position="369"/>
        <end position="381"/>
    </location>
</feature>
<reference evidence="3 4" key="1">
    <citation type="journal article" date="2017" name="Nat. Ecol. Evol.">
        <title>Scallop genome provides insights into evolution of bilaterian karyotype and development.</title>
        <authorList>
            <person name="Wang S."/>
            <person name="Zhang J."/>
            <person name="Jiao W."/>
            <person name="Li J."/>
            <person name="Xun X."/>
            <person name="Sun Y."/>
            <person name="Guo X."/>
            <person name="Huan P."/>
            <person name="Dong B."/>
            <person name="Zhang L."/>
            <person name="Hu X."/>
            <person name="Sun X."/>
            <person name="Wang J."/>
            <person name="Zhao C."/>
            <person name="Wang Y."/>
            <person name="Wang D."/>
            <person name="Huang X."/>
            <person name="Wang R."/>
            <person name="Lv J."/>
            <person name="Li Y."/>
            <person name="Zhang Z."/>
            <person name="Liu B."/>
            <person name="Lu W."/>
            <person name="Hui Y."/>
            <person name="Liang J."/>
            <person name="Zhou Z."/>
            <person name="Hou R."/>
            <person name="Li X."/>
            <person name="Liu Y."/>
            <person name="Li H."/>
            <person name="Ning X."/>
            <person name="Lin Y."/>
            <person name="Zhao L."/>
            <person name="Xing Q."/>
            <person name="Dou J."/>
            <person name="Li Y."/>
            <person name="Mao J."/>
            <person name="Guo H."/>
            <person name="Dou H."/>
            <person name="Li T."/>
            <person name="Mu C."/>
            <person name="Jiang W."/>
            <person name="Fu Q."/>
            <person name="Fu X."/>
            <person name="Miao Y."/>
            <person name="Liu J."/>
            <person name="Yu Q."/>
            <person name="Li R."/>
            <person name="Liao H."/>
            <person name="Li X."/>
            <person name="Kong Y."/>
            <person name="Jiang Z."/>
            <person name="Chourrout D."/>
            <person name="Li R."/>
            <person name="Bao Z."/>
        </authorList>
    </citation>
    <scope>NUCLEOTIDE SEQUENCE [LARGE SCALE GENOMIC DNA]</scope>
    <source>
        <strain evidence="3 4">PY_sf001</strain>
    </source>
</reference>
<keyword evidence="2" id="KW-0812">Transmembrane</keyword>
<proteinExistence type="predicted"/>
<gene>
    <name evidence="3" type="ORF">KP79_PYT15822</name>
</gene>
<keyword evidence="2" id="KW-0472">Membrane</keyword>
<feature type="region of interest" description="Disordered" evidence="1">
    <location>
        <begin position="508"/>
        <end position="529"/>
    </location>
</feature>
<evidence type="ECO:0000313" key="3">
    <source>
        <dbReference type="EMBL" id="OWF44289.1"/>
    </source>
</evidence>
<evidence type="ECO:0000256" key="1">
    <source>
        <dbReference type="SAM" id="MobiDB-lite"/>
    </source>
</evidence>
<comment type="caution">
    <text evidence="3">The sequence shown here is derived from an EMBL/GenBank/DDBJ whole genome shotgun (WGS) entry which is preliminary data.</text>
</comment>
<dbReference type="EMBL" id="NEDP02004827">
    <property type="protein sequence ID" value="OWF44289.1"/>
    <property type="molecule type" value="Genomic_DNA"/>
</dbReference>